<proteinExistence type="predicted"/>
<dbReference type="PANTHER" id="PTHR30032:SF8">
    <property type="entry name" value="GERMINATION-SPECIFIC N-ACETYLMURAMOYL-L-ALANINE AMIDASE"/>
    <property type="match status" value="1"/>
</dbReference>
<dbReference type="Pfam" id="PF04122">
    <property type="entry name" value="CW_binding_2"/>
    <property type="match status" value="3"/>
</dbReference>
<name>A0ABV9RAU7_9MICO</name>
<dbReference type="PANTHER" id="PTHR30032">
    <property type="entry name" value="N-ACETYLMURAMOYL-L-ALANINE AMIDASE-RELATED"/>
    <property type="match status" value="1"/>
</dbReference>
<evidence type="ECO:0000313" key="2">
    <source>
        <dbReference type="Proteomes" id="UP001595960"/>
    </source>
</evidence>
<organism evidence="1 2">
    <name type="scientific">Agromyces aurantiacus</name>
    <dbReference type="NCBI Taxonomy" id="165814"/>
    <lineage>
        <taxon>Bacteria</taxon>
        <taxon>Bacillati</taxon>
        <taxon>Actinomycetota</taxon>
        <taxon>Actinomycetes</taxon>
        <taxon>Micrococcales</taxon>
        <taxon>Microbacteriaceae</taxon>
        <taxon>Agromyces</taxon>
    </lineage>
</organism>
<sequence>MDASADSAEVVGSLRSAGTGSISGLVEELVDYNASAPLDGATVTAHTYDPATDTLSAPIASATSSVDGTYVITGLAAGDYLLLVRDATAGSKLLPEFYANQVYAAYATAVTVADGQAVAGIDEVLAPMLSDYIAGASRYETSAAIAAEFPADAKCVYVASGANFPDALSAAPAAATCGGPLLLVQPTSVPSVIADELVRLNPTKIYIAGGTGAVSSGVQSALAQLVPGASVVRLAGADRYATSRAIVNAAFGATDFVWIATGVNFPDALAASNAAAAYREPVLIVPGSASSLDSATMTTIANRSPMAVAIAGGTGVVSTGIENQLWSLYGKIRLAGADRYGTSVAINSWAWSVPDGSSSVFAFVTNGTKFPDALSGAALAGGLAYAPMYTVPPTCVPDAVQQHIADLGVYETYLLGYFSEISFEEPLKHC</sequence>
<dbReference type="SUPFAM" id="SSF117074">
    <property type="entry name" value="Hypothetical protein PA1324"/>
    <property type="match status" value="1"/>
</dbReference>
<evidence type="ECO:0000313" key="1">
    <source>
        <dbReference type="EMBL" id="MFC4829460.1"/>
    </source>
</evidence>
<gene>
    <name evidence="1" type="ORF">ACFPER_11705</name>
</gene>
<dbReference type="InterPro" id="IPR007253">
    <property type="entry name" value="Cell_wall-bd_2"/>
</dbReference>
<accession>A0ABV9RAU7</accession>
<dbReference type="Proteomes" id="UP001595960">
    <property type="component" value="Unassembled WGS sequence"/>
</dbReference>
<reference evidence="2" key="1">
    <citation type="journal article" date="2019" name="Int. J. Syst. Evol. Microbiol.">
        <title>The Global Catalogue of Microorganisms (GCM) 10K type strain sequencing project: providing services to taxonomists for standard genome sequencing and annotation.</title>
        <authorList>
            <consortium name="The Broad Institute Genomics Platform"/>
            <consortium name="The Broad Institute Genome Sequencing Center for Infectious Disease"/>
            <person name="Wu L."/>
            <person name="Ma J."/>
        </authorList>
    </citation>
    <scope>NUCLEOTIDE SEQUENCE [LARGE SCALE GENOMIC DNA]</scope>
    <source>
        <strain evidence="2">CGMCC 1.12192</strain>
    </source>
</reference>
<protein>
    <submittedName>
        <fullName evidence="1">Cell wall-binding repeat-containing protein</fullName>
    </submittedName>
</protein>
<keyword evidence="2" id="KW-1185">Reference proteome</keyword>
<dbReference type="InterPro" id="IPR051922">
    <property type="entry name" value="Bact_Sporulation_Assoc"/>
</dbReference>
<dbReference type="EMBL" id="JBHSJC010000001">
    <property type="protein sequence ID" value="MFC4829460.1"/>
    <property type="molecule type" value="Genomic_DNA"/>
</dbReference>
<comment type="caution">
    <text evidence="1">The sequence shown here is derived from an EMBL/GenBank/DDBJ whole genome shotgun (WGS) entry which is preliminary data.</text>
</comment>
<dbReference type="Gene3D" id="3.40.50.12090">
    <property type="match status" value="2"/>
</dbReference>
<dbReference type="RefSeq" id="WP_204393191.1">
    <property type="nucleotide sequence ID" value="NZ_JAFBBW010000001.1"/>
</dbReference>